<dbReference type="NCBIfam" id="TIGR00091">
    <property type="entry name" value="tRNA (guanosine(46)-N7)-methyltransferase TrmB"/>
    <property type="match status" value="1"/>
</dbReference>
<comment type="pathway">
    <text evidence="7">tRNA modification; N(7)-methylguanine-tRNA biosynthesis.</text>
</comment>
<dbReference type="GO" id="GO:0043527">
    <property type="term" value="C:tRNA methyltransferase complex"/>
    <property type="evidence" value="ECO:0007669"/>
    <property type="project" value="TreeGrafter"/>
</dbReference>
<dbReference type="PROSITE" id="PS51625">
    <property type="entry name" value="SAM_MT_TRMB"/>
    <property type="match status" value="1"/>
</dbReference>
<dbReference type="RefSeq" id="WP_196032923.1">
    <property type="nucleotide sequence ID" value="NZ_JADPFI010000176.1"/>
</dbReference>
<feature type="binding site" evidence="7">
    <location>
        <position position="154"/>
    </location>
    <ligand>
        <name>substrate</name>
    </ligand>
</feature>
<evidence type="ECO:0000313" key="8">
    <source>
        <dbReference type="EMBL" id="MDB7907927.1"/>
    </source>
</evidence>
<dbReference type="Pfam" id="PF02390">
    <property type="entry name" value="Methyltransf_4"/>
    <property type="match status" value="1"/>
</dbReference>
<keyword evidence="3 7" id="KW-0489">Methyltransferase</keyword>
<dbReference type="Gene3D" id="3.40.50.150">
    <property type="entry name" value="Vaccinia Virus protein VP39"/>
    <property type="match status" value="1"/>
</dbReference>
<dbReference type="PANTHER" id="PTHR23417">
    <property type="entry name" value="3-DEOXY-D-MANNO-OCTULOSONIC-ACID TRANSFERASE/TRNA GUANINE-N 7 - -METHYLTRANSFERASE"/>
    <property type="match status" value="1"/>
</dbReference>
<dbReference type="HAMAP" id="MF_01057">
    <property type="entry name" value="tRNA_methyltr_TrmB"/>
    <property type="match status" value="1"/>
</dbReference>
<dbReference type="CDD" id="cd02440">
    <property type="entry name" value="AdoMet_MTases"/>
    <property type="match status" value="1"/>
</dbReference>
<dbReference type="SUPFAM" id="SSF53335">
    <property type="entry name" value="S-adenosyl-L-methionine-dependent methyltransferases"/>
    <property type="match status" value="1"/>
</dbReference>
<evidence type="ECO:0000256" key="1">
    <source>
        <dbReference type="ARBA" id="ARBA00000142"/>
    </source>
</evidence>
<dbReference type="InterPro" id="IPR029063">
    <property type="entry name" value="SAM-dependent_MTases_sf"/>
</dbReference>
<name>A0AAW6C4U1_FLAPL</name>
<evidence type="ECO:0000256" key="2">
    <source>
        <dbReference type="ARBA" id="ARBA00003015"/>
    </source>
</evidence>
<dbReference type="EMBL" id="JAQLWO010000024">
    <property type="protein sequence ID" value="MDB7907927.1"/>
    <property type="molecule type" value="Genomic_DNA"/>
</dbReference>
<dbReference type="PANTHER" id="PTHR23417:SF14">
    <property type="entry name" value="PENTACOTRIPEPTIDE-REPEAT REGION OF PRORP DOMAIN-CONTAINING PROTEIN"/>
    <property type="match status" value="1"/>
</dbReference>
<dbReference type="EC" id="2.1.1.33" evidence="7"/>
<evidence type="ECO:0000256" key="3">
    <source>
        <dbReference type="ARBA" id="ARBA00022603"/>
    </source>
</evidence>
<evidence type="ECO:0000256" key="6">
    <source>
        <dbReference type="ARBA" id="ARBA00022694"/>
    </source>
</evidence>
<protein>
    <recommendedName>
        <fullName evidence="7">tRNA (guanine-N(7)-)-methyltransferase</fullName>
        <ecNumber evidence="7">2.1.1.33</ecNumber>
    </recommendedName>
    <alternativeName>
        <fullName evidence="7">tRNA (guanine(46)-N(7))-methyltransferase</fullName>
    </alternativeName>
    <alternativeName>
        <fullName evidence="7">tRNA(m7G46)-methyltransferase</fullName>
    </alternativeName>
</protein>
<dbReference type="GO" id="GO:0008176">
    <property type="term" value="F:tRNA (guanine(46)-N7)-methyltransferase activity"/>
    <property type="evidence" value="ECO:0007669"/>
    <property type="project" value="UniProtKB-UniRule"/>
</dbReference>
<comment type="function">
    <text evidence="2 7">Catalyzes the formation of N(7)-methylguanine at position 46 (m7G46) in tRNA.</text>
</comment>
<proteinExistence type="inferred from homology"/>
<feature type="binding site" evidence="7">
    <location>
        <position position="96"/>
    </location>
    <ligand>
        <name>S-adenosyl-L-methionine</name>
        <dbReference type="ChEBI" id="CHEBI:59789"/>
    </ligand>
</feature>
<dbReference type="Proteomes" id="UP001211006">
    <property type="component" value="Unassembled WGS sequence"/>
</dbReference>
<evidence type="ECO:0000256" key="4">
    <source>
        <dbReference type="ARBA" id="ARBA00022679"/>
    </source>
</evidence>
<dbReference type="InterPro" id="IPR055361">
    <property type="entry name" value="tRNA_methyltr_TrmB_bact"/>
</dbReference>
<accession>A0AAW6C4U1</accession>
<dbReference type="NCBIfam" id="NF001080">
    <property type="entry name" value="PRK00121.2-2"/>
    <property type="match status" value="1"/>
</dbReference>
<organism evidence="8 9">
    <name type="scientific">Flavonifractor plautii</name>
    <name type="common">Fusobacterium plautii</name>
    <dbReference type="NCBI Taxonomy" id="292800"/>
    <lineage>
        <taxon>Bacteria</taxon>
        <taxon>Bacillati</taxon>
        <taxon>Bacillota</taxon>
        <taxon>Clostridia</taxon>
        <taxon>Eubacteriales</taxon>
        <taxon>Oscillospiraceae</taxon>
        <taxon>Flavonifractor</taxon>
    </lineage>
</organism>
<feature type="binding site" evidence="7">
    <location>
        <begin position="190"/>
        <end position="193"/>
    </location>
    <ligand>
        <name>substrate</name>
    </ligand>
</feature>
<evidence type="ECO:0000313" key="9">
    <source>
        <dbReference type="Proteomes" id="UP001211006"/>
    </source>
</evidence>
<keyword evidence="5 7" id="KW-0949">S-adenosyl-L-methionine</keyword>
<feature type="binding site" evidence="7">
    <location>
        <position position="44"/>
    </location>
    <ligand>
        <name>S-adenosyl-L-methionine</name>
        <dbReference type="ChEBI" id="CHEBI:59789"/>
    </ligand>
</feature>
<dbReference type="AlphaFoldDB" id="A0AAW6C4U1"/>
<feature type="binding site" evidence="7">
    <location>
        <position position="69"/>
    </location>
    <ligand>
        <name>S-adenosyl-L-methionine</name>
        <dbReference type="ChEBI" id="CHEBI:59789"/>
    </ligand>
</feature>
<reference evidence="8" key="1">
    <citation type="submission" date="2023-01" db="EMBL/GenBank/DDBJ databases">
        <title>Human gut microbiome strain richness.</title>
        <authorList>
            <person name="Chen-Liaw A."/>
        </authorList>
    </citation>
    <scope>NUCLEOTIDE SEQUENCE</scope>
    <source>
        <strain evidence="8">2225st1_A6_2225SCRN_200828</strain>
    </source>
</reference>
<evidence type="ECO:0000256" key="7">
    <source>
        <dbReference type="HAMAP-Rule" id="MF_01057"/>
    </source>
</evidence>
<evidence type="ECO:0000256" key="5">
    <source>
        <dbReference type="ARBA" id="ARBA00022691"/>
    </source>
</evidence>
<comment type="catalytic activity">
    <reaction evidence="1 7">
        <text>guanosine(46) in tRNA + S-adenosyl-L-methionine = N(7)-methylguanosine(46) in tRNA + S-adenosyl-L-homocysteine</text>
        <dbReference type="Rhea" id="RHEA:42708"/>
        <dbReference type="Rhea" id="RHEA-COMP:10188"/>
        <dbReference type="Rhea" id="RHEA-COMP:10189"/>
        <dbReference type="ChEBI" id="CHEBI:57856"/>
        <dbReference type="ChEBI" id="CHEBI:59789"/>
        <dbReference type="ChEBI" id="CHEBI:74269"/>
        <dbReference type="ChEBI" id="CHEBI:74480"/>
        <dbReference type="EC" id="2.1.1.33"/>
    </reaction>
</comment>
<dbReference type="InterPro" id="IPR003358">
    <property type="entry name" value="tRNA_(Gua-N-7)_MeTrfase_Trmb"/>
</dbReference>
<comment type="caution">
    <text evidence="8">The sequence shown here is derived from an EMBL/GenBank/DDBJ whole genome shotgun (WGS) entry which is preliminary data.</text>
</comment>
<comment type="caution">
    <text evidence="7">Lacks conserved residue(s) required for the propagation of feature annotation.</text>
</comment>
<gene>
    <name evidence="7 8" type="primary">trmB</name>
    <name evidence="8" type="ORF">PND83_18245</name>
</gene>
<keyword evidence="6 7" id="KW-0819">tRNA processing</keyword>
<feature type="binding site" evidence="7">
    <location>
        <position position="118"/>
    </location>
    <ligand>
        <name>S-adenosyl-L-methionine</name>
        <dbReference type="ChEBI" id="CHEBI:59789"/>
    </ligand>
</feature>
<keyword evidence="4 7" id="KW-0808">Transferase</keyword>
<sequence length="223" mass="25654">MRMRKKPNLGVRMERCTRVLISDPEEWKGKWRELMPEAKEVFLELGCGKGRFTAETAAQNPQALYIAVERVPDAMVIAMERVCAQELHNVFFVDGDVAQLPLFFAPGEVDRIYINFCDPWPSNRHAKRRLTHPDFLLRYRQVLAEAGEIHFKTDNRDLFEWSLFQFPRVGFGVSEVTRDLHADGIHGVMTDYEEKFHNLGTPINRCVGTMGPLPEVPEPPAEE</sequence>
<comment type="similarity">
    <text evidence="7">Belongs to the class I-like SAM-binding methyltransferase superfamily. TrmB family.</text>
</comment>